<dbReference type="Proteomes" id="UP000481421">
    <property type="component" value="Unassembled WGS sequence"/>
</dbReference>
<keyword evidence="2" id="KW-1185">Reference proteome</keyword>
<accession>A0A6B3RJ31</accession>
<comment type="caution">
    <text evidence="1">The sequence shown here is derived from an EMBL/GenBank/DDBJ whole genome shotgun (WGS) entry which is preliminary data.</text>
</comment>
<evidence type="ECO:0000313" key="2">
    <source>
        <dbReference type="Proteomes" id="UP000481421"/>
    </source>
</evidence>
<sequence>MTRKPISLAPMPPVLRSGGVAAARALVAAADRRVAEAVRRATPPEAMASAPVAPARGTMQLVPNWEVTRGGIKREAGAHWRVACALVSMNERARLRAEARGVDLVLPFSSSQIAIADDYRAITEWRDGSGLKCASIEAVRGGSGGSGLFIDTFVERGRWLRRLHARIGTDAALSPRYAMDRGNARKVIWVRGLVDAVILEGQDLSAILKRHGWQADGKNRNALKSCLCSALDRMQGYRDD</sequence>
<dbReference type="AlphaFoldDB" id="A0A6B3RJ31"/>
<name>A0A6B3RJ31_9RHOB</name>
<evidence type="ECO:0000313" key="1">
    <source>
        <dbReference type="EMBL" id="NEX45196.1"/>
    </source>
</evidence>
<dbReference type="EMBL" id="JAAIKE010000001">
    <property type="protein sequence ID" value="NEX45196.1"/>
    <property type="molecule type" value="Genomic_DNA"/>
</dbReference>
<gene>
    <name evidence="1" type="ORF">G3572_03190</name>
</gene>
<organism evidence="1 2">
    <name type="scientific">Pseudotabrizicola algicola</name>
    <dbReference type="NCBI Taxonomy" id="2709381"/>
    <lineage>
        <taxon>Bacteria</taxon>
        <taxon>Pseudomonadati</taxon>
        <taxon>Pseudomonadota</taxon>
        <taxon>Alphaproteobacteria</taxon>
        <taxon>Rhodobacterales</taxon>
        <taxon>Paracoccaceae</taxon>
        <taxon>Pseudotabrizicola</taxon>
    </lineage>
</organism>
<dbReference type="RefSeq" id="WP_164609207.1">
    <property type="nucleotide sequence ID" value="NZ_JAAIKE010000001.1"/>
</dbReference>
<protein>
    <submittedName>
        <fullName evidence="1">Uncharacterized protein</fullName>
    </submittedName>
</protein>
<reference evidence="1 2" key="1">
    <citation type="submission" date="2020-02" db="EMBL/GenBank/DDBJ databases">
        <title>Rhodobacter algicola sp. nov., isolated from microalga culture.</title>
        <authorList>
            <person name="Park C.-Y."/>
        </authorList>
    </citation>
    <scope>NUCLEOTIDE SEQUENCE [LARGE SCALE GENOMIC DNA]</scope>
    <source>
        <strain evidence="1 2">ETT8</strain>
    </source>
</reference>
<proteinExistence type="predicted"/>